<evidence type="ECO:0000313" key="2">
    <source>
        <dbReference type="EMBL" id="SFQ14094.1"/>
    </source>
</evidence>
<sequence>MGFIFGCLLIWIIAHTIVTAYRDKGERKKLFDEMRQEPLETIFLTTYSSAFVIFFIGIFIPALGEVEVGDTGWRLWQVAGVVSFGRVAVQLFCGWPKLK</sequence>
<evidence type="ECO:0000256" key="1">
    <source>
        <dbReference type="SAM" id="Phobius"/>
    </source>
</evidence>
<name>A0A1I5W2U6_9RHOB</name>
<dbReference type="RefSeq" id="WP_093425542.1">
    <property type="nucleotide sequence ID" value="NZ_FOXA01000039.1"/>
</dbReference>
<keyword evidence="3" id="KW-1185">Reference proteome</keyword>
<proteinExistence type="predicted"/>
<feature type="transmembrane region" description="Helical" evidence="1">
    <location>
        <begin position="75"/>
        <end position="98"/>
    </location>
</feature>
<dbReference type="AlphaFoldDB" id="A0A1I5W2U6"/>
<gene>
    <name evidence="2" type="ORF">SAMN04488047_13920</name>
</gene>
<dbReference type="EMBL" id="FOXA01000039">
    <property type="protein sequence ID" value="SFQ14094.1"/>
    <property type="molecule type" value="Genomic_DNA"/>
</dbReference>
<organism evidence="2 3">
    <name type="scientific">Tranquillimonas alkanivorans</name>
    <dbReference type="NCBI Taxonomy" id="441119"/>
    <lineage>
        <taxon>Bacteria</taxon>
        <taxon>Pseudomonadati</taxon>
        <taxon>Pseudomonadota</taxon>
        <taxon>Alphaproteobacteria</taxon>
        <taxon>Rhodobacterales</taxon>
        <taxon>Roseobacteraceae</taxon>
        <taxon>Tranquillimonas</taxon>
    </lineage>
</organism>
<accession>A0A1I5W2U6</accession>
<dbReference type="OrthoDB" id="7875281at2"/>
<evidence type="ECO:0000313" key="3">
    <source>
        <dbReference type="Proteomes" id="UP000199356"/>
    </source>
</evidence>
<dbReference type="Proteomes" id="UP000199356">
    <property type="component" value="Unassembled WGS sequence"/>
</dbReference>
<keyword evidence="1" id="KW-0472">Membrane</keyword>
<feature type="transmembrane region" description="Helical" evidence="1">
    <location>
        <begin position="44"/>
        <end position="63"/>
    </location>
</feature>
<keyword evidence="1" id="KW-0812">Transmembrane</keyword>
<reference evidence="2 3" key="1">
    <citation type="submission" date="2016-10" db="EMBL/GenBank/DDBJ databases">
        <authorList>
            <person name="de Groot N.N."/>
        </authorList>
    </citation>
    <scope>NUCLEOTIDE SEQUENCE [LARGE SCALE GENOMIC DNA]</scope>
    <source>
        <strain evidence="2 3">DSM 19547</strain>
    </source>
</reference>
<keyword evidence="1" id="KW-1133">Transmembrane helix</keyword>
<protein>
    <submittedName>
        <fullName evidence="2">Uncharacterized protein</fullName>
    </submittedName>
</protein>